<feature type="domain" description="Mandelate racemase/muconate lactonizing enzyme C-terminal" evidence="7">
    <location>
        <begin position="154"/>
        <end position="246"/>
    </location>
</feature>
<dbReference type="CDD" id="cd03317">
    <property type="entry name" value="NAAAR"/>
    <property type="match status" value="1"/>
</dbReference>
<evidence type="ECO:0000256" key="1">
    <source>
        <dbReference type="ARBA" id="ARBA00001968"/>
    </source>
</evidence>
<dbReference type="Gene3D" id="3.20.20.120">
    <property type="entry name" value="Enolase-like C-terminal domain"/>
    <property type="match status" value="1"/>
</dbReference>
<evidence type="ECO:0000313" key="9">
    <source>
        <dbReference type="Proteomes" id="UP000228921"/>
    </source>
</evidence>
<evidence type="ECO:0000259" key="7">
    <source>
        <dbReference type="SMART" id="SM00922"/>
    </source>
</evidence>
<dbReference type="Gene3D" id="3.30.390.10">
    <property type="entry name" value="Enolase-like, N-terminal domain"/>
    <property type="match status" value="1"/>
</dbReference>
<keyword evidence="3" id="KW-0460">Magnesium</keyword>
<dbReference type="GO" id="GO:0009234">
    <property type="term" value="P:menaquinone biosynthetic process"/>
    <property type="evidence" value="ECO:0007669"/>
    <property type="project" value="UniProtKB-UniRule"/>
</dbReference>
<dbReference type="InterPro" id="IPR013342">
    <property type="entry name" value="Mandelate_racemase_C"/>
</dbReference>
<comment type="caution">
    <text evidence="8">The sequence shown here is derived from an EMBL/GenBank/DDBJ whole genome shotgun (WGS) entry which is preliminary data.</text>
</comment>
<dbReference type="SUPFAM" id="SSF54826">
    <property type="entry name" value="Enolase N-terminal domain-like"/>
    <property type="match status" value="1"/>
</dbReference>
<reference evidence="8 9" key="1">
    <citation type="submission" date="2017-11" db="EMBL/GenBank/DDBJ databases">
        <title>Evolution of Phototrophy in the Chloroflexi Phylum Driven by Horizontal Gene Transfer.</title>
        <authorList>
            <person name="Ward L.M."/>
            <person name="Hemp J."/>
            <person name="Shih P.M."/>
            <person name="Mcglynn S.E."/>
            <person name="Fischer W."/>
        </authorList>
    </citation>
    <scope>NUCLEOTIDE SEQUENCE [LARGE SCALE GENOMIC DNA]</scope>
    <source>
        <strain evidence="8">CP2_2F</strain>
    </source>
</reference>
<dbReference type="SFLD" id="SFLDS00001">
    <property type="entry name" value="Enolase"/>
    <property type="match status" value="1"/>
</dbReference>
<dbReference type="InterPro" id="IPR036849">
    <property type="entry name" value="Enolase-like_C_sf"/>
</dbReference>
<sequence>MAHTYPLQSQSPVAHVRLHPIAMPLVEMLVTSFGSEARHDALRAAVLVELELASGVTGWGECVASWAPRYSYETTETALHILRVFFVPAVLGQHDLGRLNAFRGHPMARMALEAAFWSAVAAERGVAFGDLLSGGAARKERVSVGVSIGIQPSIDATLAVIEKRLQEGYRRIKLKIKPNWDVELMRAVRRAYPDIALMADANSAYTLDDAPILKQLDDLNLMMIEQPLGYLDLYQHSKLQAQLQTPICLDESIHTADDVRLMLHIGAGKIVNLKPGRVGGLIESLKIHDLCRSEGVPLWIGGMLETGIGRAANLALASLTGVTLPSDISATSRYYDPDLTEEVFTLNAEDSTISVPKGAGLGVTVNRERLAAAEVAYYKAVAAVE</sequence>
<dbReference type="UniPathway" id="UPA00079"/>
<comment type="cofactor">
    <cofactor evidence="1">
        <name>a divalent metal cation</name>
        <dbReference type="ChEBI" id="CHEBI:60240"/>
    </cofactor>
</comment>
<dbReference type="SFLD" id="SFLDG00180">
    <property type="entry name" value="muconate_cycloisomerase"/>
    <property type="match status" value="1"/>
</dbReference>
<evidence type="ECO:0000256" key="5">
    <source>
        <dbReference type="ARBA" id="ARBA00029491"/>
    </source>
</evidence>
<name>A0A2M8P3I8_9CHLR</name>
<dbReference type="SUPFAM" id="SSF51604">
    <property type="entry name" value="Enolase C-terminal domain-like"/>
    <property type="match status" value="1"/>
</dbReference>
<dbReference type="Proteomes" id="UP000228921">
    <property type="component" value="Unassembled WGS sequence"/>
</dbReference>
<keyword evidence="4" id="KW-0456">Lyase</keyword>
<dbReference type="NCBIfam" id="TIGR01928">
    <property type="entry name" value="menC_lowGC_arch"/>
    <property type="match status" value="1"/>
</dbReference>
<keyword evidence="2" id="KW-0479">Metal-binding</keyword>
<dbReference type="InterPro" id="IPR029017">
    <property type="entry name" value="Enolase-like_N"/>
</dbReference>
<dbReference type="UniPathway" id="UPA01057">
    <property type="reaction ID" value="UER00165"/>
</dbReference>
<dbReference type="EMBL" id="PGTK01000001">
    <property type="protein sequence ID" value="PJF32117.1"/>
    <property type="molecule type" value="Genomic_DNA"/>
</dbReference>
<evidence type="ECO:0000256" key="2">
    <source>
        <dbReference type="ARBA" id="ARBA00022723"/>
    </source>
</evidence>
<dbReference type="SFLD" id="SFLDF00009">
    <property type="entry name" value="o-succinylbenzoate_synthase"/>
    <property type="match status" value="1"/>
</dbReference>
<dbReference type="SMART" id="SM00922">
    <property type="entry name" value="MR_MLE"/>
    <property type="match status" value="1"/>
</dbReference>
<proteinExistence type="predicted"/>
<protein>
    <recommendedName>
        <fullName evidence="5 6">o-succinylbenzoate synthase</fullName>
        <ecNumber evidence="5 6">4.2.1.113</ecNumber>
    </recommendedName>
</protein>
<dbReference type="EC" id="4.2.1.113" evidence="5 6"/>
<dbReference type="PANTHER" id="PTHR48073:SF5">
    <property type="entry name" value="O-SUCCINYLBENZOATE SYNTHASE"/>
    <property type="match status" value="1"/>
</dbReference>
<evidence type="ECO:0000256" key="6">
    <source>
        <dbReference type="NCBIfam" id="TIGR01928"/>
    </source>
</evidence>
<evidence type="ECO:0000256" key="4">
    <source>
        <dbReference type="ARBA" id="ARBA00023239"/>
    </source>
</evidence>
<gene>
    <name evidence="8" type="primary">menC</name>
    <name evidence="8" type="ORF">CUN51_00370</name>
</gene>
<dbReference type="InterPro" id="IPR010197">
    <property type="entry name" value="OSBS/NAAAR"/>
</dbReference>
<organism evidence="8 9">
    <name type="scientific">Candidatus Thermofonsia Clade 1 bacterium</name>
    <dbReference type="NCBI Taxonomy" id="2364210"/>
    <lineage>
        <taxon>Bacteria</taxon>
        <taxon>Bacillati</taxon>
        <taxon>Chloroflexota</taxon>
        <taxon>Candidatus Thermofontia</taxon>
        <taxon>Candidatus Thermofonsia Clade 1</taxon>
    </lineage>
</organism>
<evidence type="ECO:0000256" key="3">
    <source>
        <dbReference type="ARBA" id="ARBA00022842"/>
    </source>
</evidence>
<evidence type="ECO:0000313" key="8">
    <source>
        <dbReference type="EMBL" id="PJF32117.1"/>
    </source>
</evidence>
<accession>A0A2M8P3I8</accession>
<dbReference type="GO" id="GO:0046872">
    <property type="term" value="F:metal ion binding"/>
    <property type="evidence" value="ECO:0007669"/>
    <property type="project" value="UniProtKB-KW"/>
</dbReference>
<dbReference type="GO" id="GO:0043748">
    <property type="term" value="F:O-succinylbenzoate synthase activity"/>
    <property type="evidence" value="ECO:0007669"/>
    <property type="project" value="UniProtKB-EC"/>
</dbReference>
<dbReference type="Pfam" id="PF13378">
    <property type="entry name" value="MR_MLE_C"/>
    <property type="match status" value="1"/>
</dbReference>
<dbReference type="AlphaFoldDB" id="A0A2M8P3I8"/>
<dbReference type="PANTHER" id="PTHR48073">
    <property type="entry name" value="O-SUCCINYLBENZOATE SYNTHASE-RELATED"/>
    <property type="match status" value="1"/>
</dbReference>
<dbReference type="InterPro" id="IPR029065">
    <property type="entry name" value="Enolase_C-like"/>
</dbReference>